<dbReference type="SUPFAM" id="SSF53335">
    <property type="entry name" value="S-adenosyl-L-methionine-dependent methyltransferases"/>
    <property type="match status" value="1"/>
</dbReference>
<keyword evidence="3" id="KW-1185">Reference proteome</keyword>
<dbReference type="InterPro" id="IPR029063">
    <property type="entry name" value="SAM-dependent_MTases_sf"/>
</dbReference>
<dbReference type="Proteomes" id="UP000830055">
    <property type="component" value="Chromosome"/>
</dbReference>
<proteinExistence type="predicted"/>
<dbReference type="InterPro" id="IPR013216">
    <property type="entry name" value="Methyltransf_11"/>
</dbReference>
<dbReference type="EMBL" id="AP025516">
    <property type="protein sequence ID" value="BDD89145.1"/>
    <property type="molecule type" value="Genomic_DNA"/>
</dbReference>
<evidence type="ECO:0000259" key="1">
    <source>
        <dbReference type="Pfam" id="PF08241"/>
    </source>
</evidence>
<evidence type="ECO:0000313" key="2">
    <source>
        <dbReference type="EMBL" id="BDD89145.1"/>
    </source>
</evidence>
<organism evidence="2 3">
    <name type="scientific">Desulfofustis limnaeus</name>
    <dbReference type="NCBI Taxonomy" id="2740163"/>
    <lineage>
        <taxon>Bacteria</taxon>
        <taxon>Pseudomonadati</taxon>
        <taxon>Thermodesulfobacteriota</taxon>
        <taxon>Desulfobulbia</taxon>
        <taxon>Desulfobulbales</taxon>
        <taxon>Desulfocapsaceae</taxon>
        <taxon>Desulfofustis</taxon>
    </lineage>
</organism>
<reference evidence="2 3" key="1">
    <citation type="submission" date="2022-01" db="EMBL/GenBank/DDBJ databases">
        <title>Desulfofustis limnae sp. nov., a novel mesophilic sulfate-reducing bacterium isolated from marsh soil.</title>
        <authorList>
            <person name="Watanabe M."/>
            <person name="Takahashi A."/>
            <person name="Kojima H."/>
            <person name="Fukui M."/>
        </authorList>
    </citation>
    <scope>NUCLEOTIDE SEQUENCE [LARGE SCALE GENOMIC DNA]</scope>
    <source>
        <strain evidence="2 3">PPLL</strain>
    </source>
</reference>
<protein>
    <recommendedName>
        <fullName evidence="1">Methyltransferase type 11 domain-containing protein</fullName>
    </recommendedName>
</protein>
<evidence type="ECO:0000313" key="3">
    <source>
        <dbReference type="Proteomes" id="UP000830055"/>
    </source>
</evidence>
<accession>A0ABM7WDT0</accession>
<sequence length="169" mass="19470">MKSLEHVAEKMGVNIDGPHEFMDFKIIKCNANSMDLFENERFDTVLCNAMVEHDKFFWKTISEIKRVTKTGGMIVIGSPGYTNYKFEKVKSYLKRCPVIKGLNSHKYFNFLFNSTITFQIHAAPGDYYRFSPQAFKEVLLDGLDDVELRVIMLPPRIIGLGFKSNDALR</sequence>
<dbReference type="Gene3D" id="3.40.50.150">
    <property type="entry name" value="Vaccinia Virus protein VP39"/>
    <property type="match status" value="1"/>
</dbReference>
<feature type="domain" description="Methyltransferase type 11" evidence="1">
    <location>
        <begin position="20"/>
        <end position="76"/>
    </location>
</feature>
<dbReference type="Pfam" id="PF08241">
    <property type="entry name" value="Methyltransf_11"/>
    <property type="match status" value="1"/>
</dbReference>
<gene>
    <name evidence="2" type="ORF">DPPLL_35100</name>
</gene>
<dbReference type="CDD" id="cd02440">
    <property type="entry name" value="AdoMet_MTases"/>
    <property type="match status" value="1"/>
</dbReference>
<name>A0ABM7WDT0_9BACT</name>